<keyword evidence="1" id="KW-0472">Membrane</keyword>
<dbReference type="EMBL" id="FOWR01000021">
    <property type="protein sequence ID" value="SFP70219.1"/>
    <property type="molecule type" value="Genomic_DNA"/>
</dbReference>
<dbReference type="STRING" id="1121869.SAMN03084138_02899"/>
<gene>
    <name evidence="2" type="ORF">SAMN03084138_02899</name>
</gene>
<name>A0A1I5SHP3_9GAMM</name>
<evidence type="ECO:0000313" key="3">
    <source>
        <dbReference type="Proteomes" id="UP000182692"/>
    </source>
</evidence>
<dbReference type="OrthoDB" id="9182237at2"/>
<dbReference type="Pfam" id="PF09838">
    <property type="entry name" value="DUF2065"/>
    <property type="match status" value="1"/>
</dbReference>
<dbReference type="GeneID" id="35870564"/>
<sequence>MGKELILALGLVLVVEGLGPMLIPSKWRDMVSEMSQLPDATLRRIGGCLVVAGAVIAYMMWPSK</sequence>
<dbReference type="InterPro" id="IPR019201">
    <property type="entry name" value="DUF2065"/>
</dbReference>
<accession>A0A1I5SHP3</accession>
<evidence type="ECO:0008006" key="4">
    <source>
        <dbReference type="Google" id="ProtNLM"/>
    </source>
</evidence>
<dbReference type="Proteomes" id="UP000182692">
    <property type="component" value="Unassembled WGS sequence"/>
</dbReference>
<dbReference type="AlphaFoldDB" id="A0A1I5SHP3"/>
<evidence type="ECO:0000256" key="1">
    <source>
        <dbReference type="SAM" id="Phobius"/>
    </source>
</evidence>
<dbReference type="PANTHER" id="PTHR38602">
    <property type="entry name" value="INNER MEMBRANE PROTEIN-RELATED"/>
    <property type="match status" value="1"/>
</dbReference>
<reference evidence="2 3" key="1">
    <citation type="submission" date="2016-10" db="EMBL/GenBank/DDBJ databases">
        <authorList>
            <person name="de Groot N.N."/>
        </authorList>
    </citation>
    <scope>NUCLEOTIDE SEQUENCE [LARGE SCALE GENOMIC DNA]</scope>
    <source>
        <strain evidence="2 3">DSM 15893</strain>
    </source>
</reference>
<keyword evidence="1" id="KW-0812">Transmembrane</keyword>
<keyword evidence="1" id="KW-1133">Transmembrane helix</keyword>
<protein>
    <recommendedName>
        <fullName evidence="4">DUF2065 domain-containing protein</fullName>
    </recommendedName>
</protein>
<organism evidence="2 3">
    <name type="scientific">Enterovibrio norvegicus DSM 15893</name>
    <dbReference type="NCBI Taxonomy" id="1121869"/>
    <lineage>
        <taxon>Bacteria</taxon>
        <taxon>Pseudomonadati</taxon>
        <taxon>Pseudomonadota</taxon>
        <taxon>Gammaproteobacteria</taxon>
        <taxon>Vibrionales</taxon>
        <taxon>Vibrionaceae</taxon>
        <taxon>Enterovibrio</taxon>
    </lineage>
</organism>
<dbReference type="RefSeq" id="WP_017014612.1">
    <property type="nucleotide sequence ID" value="NZ_FOWR01000021.1"/>
</dbReference>
<dbReference type="PANTHER" id="PTHR38602:SF1">
    <property type="entry name" value="INNER MEMBRANE PROTEIN"/>
    <property type="match status" value="1"/>
</dbReference>
<proteinExistence type="predicted"/>
<feature type="transmembrane region" description="Helical" evidence="1">
    <location>
        <begin position="41"/>
        <end position="61"/>
    </location>
</feature>
<evidence type="ECO:0000313" key="2">
    <source>
        <dbReference type="EMBL" id="SFP70219.1"/>
    </source>
</evidence>